<dbReference type="InterPro" id="IPR019514">
    <property type="entry name" value="Syndetin_C"/>
</dbReference>
<evidence type="ECO:0000256" key="1">
    <source>
        <dbReference type="SAM" id="MobiDB-lite"/>
    </source>
</evidence>
<dbReference type="Proteomes" id="UP001165082">
    <property type="component" value="Unassembled WGS sequence"/>
</dbReference>
<feature type="region of interest" description="Disordered" evidence="1">
    <location>
        <begin position="57"/>
        <end position="151"/>
    </location>
</feature>
<evidence type="ECO:0000313" key="3">
    <source>
        <dbReference type="EMBL" id="GMI05465.1"/>
    </source>
</evidence>
<dbReference type="PANTHER" id="PTHR13258">
    <property type="entry name" value="SYNDETIN"/>
    <property type="match status" value="1"/>
</dbReference>
<feature type="compositionally biased region" description="Acidic residues" evidence="1">
    <location>
        <begin position="721"/>
        <end position="733"/>
    </location>
</feature>
<feature type="compositionally biased region" description="Acidic residues" evidence="1">
    <location>
        <begin position="1172"/>
        <end position="1182"/>
    </location>
</feature>
<feature type="region of interest" description="Disordered" evidence="1">
    <location>
        <begin position="32"/>
        <end position="51"/>
    </location>
</feature>
<dbReference type="PANTHER" id="PTHR13258:SF0">
    <property type="entry name" value="SYNDETIN"/>
    <property type="match status" value="1"/>
</dbReference>
<organism evidence="3 4">
    <name type="scientific">Triparma retinervis</name>
    <dbReference type="NCBI Taxonomy" id="2557542"/>
    <lineage>
        <taxon>Eukaryota</taxon>
        <taxon>Sar</taxon>
        <taxon>Stramenopiles</taxon>
        <taxon>Ochrophyta</taxon>
        <taxon>Bolidophyceae</taxon>
        <taxon>Parmales</taxon>
        <taxon>Triparmaceae</taxon>
        <taxon>Triparma</taxon>
    </lineage>
</organism>
<name>A0A9W7C9A1_9STRA</name>
<keyword evidence="4" id="KW-1185">Reference proteome</keyword>
<feature type="compositionally biased region" description="Polar residues" evidence="1">
    <location>
        <begin position="737"/>
        <end position="758"/>
    </location>
</feature>
<feature type="compositionally biased region" description="Acidic residues" evidence="1">
    <location>
        <begin position="495"/>
        <end position="522"/>
    </location>
</feature>
<sequence>MFGFTKKMAKAAYGFPTKTVDASFTLRLQSLSTADQTLSEDNGKNLTDEELRLKRVVKKAEEGGGLSDDSSEDETSEARSPGGRSPGGRSPGGRSPGGASSKEGSGNPFADDDEEEEGGGALLSPPTFDEDQAEKDEITRGRRISLPPGNNALNKFVRREENRKMVEVKPASIDDEAVRQLISQLPSRRWLEEDFDPLVETMKNLPWEDDIGDYLQQQIGQVDDLITRLHAHLIQAVSSHQETLLSFTSHLSDLNMEFAECLVAENVGRRFLKGVGVKEDQKVVSSASRRSRLVLVKSIIDEVVKVHAIVSHLTSPSPSWTLPEQVEAACDVLQFIESRGGMGLRCLDEVRRSKAEMFVDIRKRAVEGVVKVVVKGGENIEEYRSCIEGGIKAEIKGGLSGVDLGARIVEKLAERMDEIFIDVLAGKVEGSIGDVVRGVKVQDWSSRYKAAVREFADVLHGWWCVDQLNRDFWGRTDWEWLHRDAGEMGNSGGFDDSDDDDDEEDGESDGTDDDGTAEDGDNKDDASSDIASAVQNALFSPTPPSPPKKPPKPQKPSEDADAGNDPEIRITSVKITLLSRTLRAVRGEVWLHMQNLLTTAINEIKDGGEGIEKTDIRSILQCSKQMMSVVEEFCGGDTHDLKTAVSDLCRAYFRDVQTECIEVISDMLMNETWRFAEVGVRVRGRRGLVKLLNNQLRDQTRTKFKLKQKTLVNWIANGNPFDDEEEEQDDDEHEGGTNDQSTNITPPSINSVLSSPTASWPGAENNEDYDSDGPRSSLSSTTPEFITSFWATVSENWEDGSPSTTQTVLNGIVKVLARYIDIINVLPSITQDVVAGLTKLIDIYYLVVLSVAAGGQDIEKCWGEVNGAGSESAFHQKMSKMMHVNTEHGSDVAEICAPYGCDKDEYEVSLNFVKRARKKVGDTVSSIQRFCASNGPVSFEGRIAALESTMFVAALIDTTKEKLPMMSDYRSELMKLTPQIIKLGNKVAAVDVVRGDVIVASVVAVGKSGGFEVEELEMESNGYIEDILDLAAELWGELAGKEGFLSERLLEIAWREIVGGVYASLLEGFGKIQGCSTEGRALMSMDLQSFASSVANNLLVDRIGRRSSLQRTPSELSTTGADLELSESASGNEEGGNPFADSDEEDDSPSPINPFAPKAEAVTGEAQKEEGGGEEDGRNDDDEFILREPPKVAPAKGKLWVDAYTKAWYYQEEDLLKWISQNKSNYRLNQCISLVASGIGKGMKKKELKAIMSKIENFYL</sequence>
<feature type="compositionally biased region" description="Basic and acidic residues" evidence="1">
    <location>
        <begin position="41"/>
        <end position="51"/>
    </location>
</feature>
<gene>
    <name evidence="3" type="ORF">TrRE_jg13222</name>
</gene>
<feature type="region of interest" description="Disordered" evidence="1">
    <location>
        <begin position="717"/>
        <end position="780"/>
    </location>
</feature>
<feature type="region of interest" description="Disordered" evidence="1">
    <location>
        <begin position="1109"/>
        <end position="1182"/>
    </location>
</feature>
<feature type="compositionally biased region" description="Polar residues" evidence="1">
    <location>
        <begin position="529"/>
        <end position="539"/>
    </location>
</feature>
<dbReference type="GO" id="GO:0032456">
    <property type="term" value="P:endocytic recycling"/>
    <property type="evidence" value="ECO:0007669"/>
    <property type="project" value="InterPro"/>
</dbReference>
<protein>
    <recommendedName>
        <fullName evidence="2">Syndetin C-terminal domain-containing protein</fullName>
    </recommendedName>
</protein>
<feature type="domain" description="Syndetin C-terminal" evidence="2">
    <location>
        <begin position="940"/>
        <end position="1095"/>
    </location>
</feature>
<evidence type="ECO:0000313" key="4">
    <source>
        <dbReference type="Proteomes" id="UP001165082"/>
    </source>
</evidence>
<dbReference type="GO" id="GO:1990745">
    <property type="term" value="C:EARP complex"/>
    <property type="evidence" value="ECO:0007669"/>
    <property type="project" value="InterPro"/>
</dbReference>
<evidence type="ECO:0000259" key="2">
    <source>
        <dbReference type="Pfam" id="PF10474"/>
    </source>
</evidence>
<dbReference type="GO" id="GO:0042147">
    <property type="term" value="P:retrograde transport, endosome to Golgi"/>
    <property type="evidence" value="ECO:0007669"/>
    <property type="project" value="InterPro"/>
</dbReference>
<comment type="caution">
    <text evidence="3">The sequence shown here is derived from an EMBL/GenBank/DDBJ whole genome shotgun (WGS) entry which is preliminary data.</text>
</comment>
<accession>A0A9W7C9A1</accession>
<proteinExistence type="predicted"/>
<feature type="compositionally biased region" description="Polar residues" evidence="1">
    <location>
        <begin position="1109"/>
        <end position="1120"/>
    </location>
</feature>
<dbReference type="GO" id="GO:0005829">
    <property type="term" value="C:cytosol"/>
    <property type="evidence" value="ECO:0007669"/>
    <property type="project" value="GOC"/>
</dbReference>
<dbReference type="AlphaFoldDB" id="A0A9W7C9A1"/>
<dbReference type="OrthoDB" id="10263345at2759"/>
<dbReference type="Pfam" id="PF10474">
    <property type="entry name" value="Syndetin_C"/>
    <property type="match status" value="1"/>
</dbReference>
<dbReference type="EMBL" id="BRXZ01000115">
    <property type="protein sequence ID" value="GMI05465.1"/>
    <property type="molecule type" value="Genomic_DNA"/>
</dbReference>
<feature type="region of interest" description="Disordered" evidence="1">
    <location>
        <begin position="487"/>
        <end position="567"/>
    </location>
</feature>
<reference evidence="3" key="1">
    <citation type="submission" date="2022-07" db="EMBL/GenBank/DDBJ databases">
        <title>Genome analysis of Parmales, a sister group of diatoms, reveals the evolutionary specialization of diatoms from phago-mixotrophs to photoautotrophs.</title>
        <authorList>
            <person name="Ban H."/>
            <person name="Sato S."/>
            <person name="Yoshikawa S."/>
            <person name="Kazumasa Y."/>
            <person name="Nakamura Y."/>
            <person name="Ichinomiya M."/>
            <person name="Saitoh K."/>
            <person name="Sato N."/>
            <person name="Blanc-Mathieu R."/>
            <person name="Endo H."/>
            <person name="Kuwata A."/>
            <person name="Ogata H."/>
        </authorList>
    </citation>
    <scope>NUCLEOTIDE SEQUENCE</scope>
</reference>
<dbReference type="InterPro" id="IPR040047">
    <property type="entry name" value="VPS50"/>
</dbReference>
<dbReference type="GO" id="GO:0000149">
    <property type="term" value="F:SNARE binding"/>
    <property type="evidence" value="ECO:0007669"/>
    <property type="project" value="TreeGrafter"/>
</dbReference>
<feature type="compositionally biased region" description="Gly residues" evidence="1">
    <location>
        <begin position="84"/>
        <end position="96"/>
    </location>
</feature>